<comment type="similarity">
    <text evidence="2">Belongs to the snRNP Sm proteins family.</text>
</comment>
<comment type="caution">
    <text evidence="10">The sequence shown here is derived from an EMBL/GenBank/DDBJ whole genome shotgun (WGS) entry which is preliminary data.</text>
</comment>
<dbReference type="PANTHER" id="PTHR10553:SF5">
    <property type="entry name" value="U6 SNRNA-ASSOCIATED SM-LIKE PROTEIN LSM7"/>
    <property type="match status" value="1"/>
</dbReference>
<dbReference type="Pfam" id="PF01423">
    <property type="entry name" value="LSM"/>
    <property type="match status" value="1"/>
</dbReference>
<comment type="subcellular location">
    <subcellularLocation>
        <location evidence="1">Nucleus</location>
    </subcellularLocation>
</comment>
<dbReference type="PROSITE" id="PS52002">
    <property type="entry name" value="SM"/>
    <property type="match status" value="1"/>
</dbReference>
<proteinExistence type="inferred from homology"/>
<dbReference type="Proteomes" id="UP001165289">
    <property type="component" value="Unassembled WGS sequence"/>
</dbReference>
<keyword evidence="6" id="KW-0508">mRNA splicing</keyword>
<keyword evidence="3" id="KW-0507">mRNA processing</keyword>
<protein>
    <submittedName>
        <fullName evidence="10">U6 snRNA-associated Sm-like protein LSm7 isoform X2</fullName>
    </submittedName>
</protein>
<keyword evidence="7" id="KW-0539">Nucleus</keyword>
<organism evidence="10 11">
    <name type="scientific">Oopsacas minuta</name>
    <dbReference type="NCBI Taxonomy" id="111878"/>
    <lineage>
        <taxon>Eukaryota</taxon>
        <taxon>Metazoa</taxon>
        <taxon>Porifera</taxon>
        <taxon>Hexactinellida</taxon>
        <taxon>Hexasterophora</taxon>
        <taxon>Lyssacinosida</taxon>
        <taxon>Leucopsacidae</taxon>
        <taxon>Oopsacas</taxon>
    </lineage>
</organism>
<evidence type="ECO:0000313" key="11">
    <source>
        <dbReference type="Proteomes" id="UP001165289"/>
    </source>
</evidence>
<dbReference type="GO" id="GO:0071004">
    <property type="term" value="C:U2-type prespliceosome"/>
    <property type="evidence" value="ECO:0007669"/>
    <property type="project" value="TreeGrafter"/>
</dbReference>
<evidence type="ECO:0000256" key="4">
    <source>
        <dbReference type="ARBA" id="ARBA00022728"/>
    </source>
</evidence>
<sequence>MASKKDSVISADLHKFLDKRVRVKFLGGREVAGMLKGYDTVLNLVLDGTIDYLRDPNDLHSLSGETRELGICVCKGATIQLICPADSIEAIPNPFTPQPDS</sequence>
<dbReference type="SMART" id="SM00651">
    <property type="entry name" value="Sm"/>
    <property type="match status" value="1"/>
</dbReference>
<evidence type="ECO:0000256" key="5">
    <source>
        <dbReference type="ARBA" id="ARBA00022884"/>
    </source>
</evidence>
<dbReference type="GO" id="GO:0000398">
    <property type="term" value="P:mRNA splicing, via spliceosome"/>
    <property type="evidence" value="ECO:0007669"/>
    <property type="project" value="InterPro"/>
</dbReference>
<evidence type="ECO:0000256" key="1">
    <source>
        <dbReference type="ARBA" id="ARBA00004123"/>
    </source>
</evidence>
<dbReference type="GO" id="GO:0005689">
    <property type="term" value="C:U12-type spliceosomal complex"/>
    <property type="evidence" value="ECO:0007669"/>
    <property type="project" value="TreeGrafter"/>
</dbReference>
<reference evidence="10 11" key="1">
    <citation type="journal article" date="2023" name="BMC Biol.">
        <title>The compact genome of the sponge Oopsacas minuta (Hexactinellida) is lacking key metazoan core genes.</title>
        <authorList>
            <person name="Santini S."/>
            <person name="Schenkelaars Q."/>
            <person name="Jourda C."/>
            <person name="Duchesne M."/>
            <person name="Belahbib H."/>
            <person name="Rocher C."/>
            <person name="Selva M."/>
            <person name="Riesgo A."/>
            <person name="Vervoort M."/>
            <person name="Leys S.P."/>
            <person name="Kodjabachian L."/>
            <person name="Le Bivic A."/>
            <person name="Borchiellini C."/>
            <person name="Claverie J.M."/>
            <person name="Renard E."/>
        </authorList>
    </citation>
    <scope>NUCLEOTIDE SEQUENCE [LARGE SCALE GENOMIC DNA]</scope>
    <source>
        <strain evidence="10">SPO-2</strain>
    </source>
</reference>
<dbReference type="InterPro" id="IPR001163">
    <property type="entry name" value="Sm_dom_euk/arc"/>
</dbReference>
<dbReference type="PANTHER" id="PTHR10553">
    <property type="entry name" value="SMALL NUCLEAR RIBONUCLEOPROTEIN"/>
    <property type="match status" value="1"/>
</dbReference>
<keyword evidence="11" id="KW-1185">Reference proteome</keyword>
<dbReference type="GO" id="GO:0003723">
    <property type="term" value="F:RNA binding"/>
    <property type="evidence" value="ECO:0007669"/>
    <property type="project" value="UniProtKB-KW"/>
</dbReference>
<feature type="domain" description="Sm" evidence="9">
    <location>
        <begin position="8"/>
        <end position="88"/>
    </location>
</feature>
<dbReference type="InterPro" id="IPR010920">
    <property type="entry name" value="LSM_dom_sf"/>
</dbReference>
<dbReference type="InterPro" id="IPR047575">
    <property type="entry name" value="Sm"/>
</dbReference>
<evidence type="ECO:0000256" key="3">
    <source>
        <dbReference type="ARBA" id="ARBA00022664"/>
    </source>
</evidence>
<dbReference type="Gene3D" id="2.30.30.100">
    <property type="match status" value="1"/>
</dbReference>
<dbReference type="SUPFAM" id="SSF50182">
    <property type="entry name" value="Sm-like ribonucleoproteins"/>
    <property type="match status" value="1"/>
</dbReference>
<dbReference type="GO" id="GO:0097526">
    <property type="term" value="C:spliceosomal tri-snRNP complex"/>
    <property type="evidence" value="ECO:0007669"/>
    <property type="project" value="TreeGrafter"/>
</dbReference>
<evidence type="ECO:0000256" key="8">
    <source>
        <dbReference type="ARBA" id="ARBA00023274"/>
    </source>
</evidence>
<keyword evidence="5" id="KW-0694">RNA-binding</keyword>
<dbReference type="GO" id="GO:0005688">
    <property type="term" value="C:U6 snRNP"/>
    <property type="evidence" value="ECO:0007669"/>
    <property type="project" value="TreeGrafter"/>
</dbReference>
<dbReference type="InterPro" id="IPR017132">
    <property type="entry name" value="Lsm7"/>
</dbReference>
<keyword evidence="8" id="KW-0687">Ribonucleoprotein</keyword>
<accession>A0AAV7K4Q3</accession>
<dbReference type="GO" id="GO:0071013">
    <property type="term" value="C:catalytic step 2 spliceosome"/>
    <property type="evidence" value="ECO:0007669"/>
    <property type="project" value="TreeGrafter"/>
</dbReference>
<keyword evidence="4" id="KW-0747">Spliceosome</keyword>
<evidence type="ECO:0000256" key="2">
    <source>
        <dbReference type="ARBA" id="ARBA00006850"/>
    </source>
</evidence>
<dbReference type="CDD" id="cd01729">
    <property type="entry name" value="LSm7"/>
    <property type="match status" value="1"/>
</dbReference>
<gene>
    <name evidence="10" type="ORF">LOD99_1625</name>
</gene>
<name>A0AAV7K4Q3_9METZ</name>
<dbReference type="GO" id="GO:1990726">
    <property type="term" value="C:Lsm1-7-Pat1 complex"/>
    <property type="evidence" value="ECO:0007669"/>
    <property type="project" value="TreeGrafter"/>
</dbReference>
<dbReference type="AlphaFoldDB" id="A0AAV7K4Q3"/>
<evidence type="ECO:0000256" key="7">
    <source>
        <dbReference type="ARBA" id="ARBA00023242"/>
    </source>
</evidence>
<dbReference type="InterPro" id="IPR044641">
    <property type="entry name" value="Lsm7/SmG-like"/>
</dbReference>
<evidence type="ECO:0000256" key="6">
    <source>
        <dbReference type="ARBA" id="ARBA00023187"/>
    </source>
</evidence>
<dbReference type="PIRSF" id="PIRSF037188">
    <property type="entry name" value="U6_snRNA_Lsm7"/>
    <property type="match status" value="1"/>
</dbReference>
<evidence type="ECO:0000313" key="10">
    <source>
        <dbReference type="EMBL" id="KAI6655891.1"/>
    </source>
</evidence>
<dbReference type="GO" id="GO:0000956">
    <property type="term" value="P:nuclear-transcribed mRNA catabolic process"/>
    <property type="evidence" value="ECO:0007669"/>
    <property type="project" value="InterPro"/>
</dbReference>
<evidence type="ECO:0000259" key="9">
    <source>
        <dbReference type="PROSITE" id="PS52002"/>
    </source>
</evidence>
<dbReference type="EMBL" id="JAKMXF010000166">
    <property type="protein sequence ID" value="KAI6655891.1"/>
    <property type="molecule type" value="Genomic_DNA"/>
</dbReference>